<feature type="chain" id="PRO_5010248166" evidence="1">
    <location>
        <begin position="21"/>
        <end position="629"/>
    </location>
</feature>
<dbReference type="Pfam" id="PF05960">
    <property type="entry name" value="DUF885"/>
    <property type="match status" value="1"/>
</dbReference>
<dbReference type="PANTHER" id="PTHR33361:SF2">
    <property type="entry name" value="DUF885 DOMAIN-CONTAINING PROTEIN"/>
    <property type="match status" value="1"/>
</dbReference>
<reference evidence="3" key="1">
    <citation type="submission" date="2025-08" db="UniProtKB">
        <authorList>
            <consortium name="RefSeq"/>
        </authorList>
    </citation>
    <scope>IDENTIFICATION</scope>
    <source>
        <tissue evidence="3">Gonads</tissue>
    </source>
</reference>
<dbReference type="OrthoDB" id="5959877at2759"/>
<evidence type="ECO:0000313" key="3">
    <source>
        <dbReference type="RefSeq" id="XP_013415977.1"/>
    </source>
</evidence>
<gene>
    <name evidence="3" type="primary">LOC106177676</name>
</gene>
<feature type="signal peptide" evidence="1">
    <location>
        <begin position="1"/>
        <end position="20"/>
    </location>
</feature>
<evidence type="ECO:0000313" key="2">
    <source>
        <dbReference type="Proteomes" id="UP000085678"/>
    </source>
</evidence>
<dbReference type="RefSeq" id="XP_013415977.1">
    <property type="nucleotide sequence ID" value="XM_013560523.2"/>
</dbReference>
<dbReference type="InterPro" id="IPR010281">
    <property type="entry name" value="DUF885"/>
</dbReference>
<evidence type="ECO:0000256" key="1">
    <source>
        <dbReference type="SAM" id="SignalP"/>
    </source>
</evidence>
<dbReference type="AlphaFoldDB" id="A0A1S3K0A5"/>
<proteinExistence type="predicted"/>
<accession>A0A1S3K0A5</accession>
<organism evidence="2 3">
    <name type="scientific">Lingula anatina</name>
    <name type="common">Brachiopod</name>
    <name type="synonym">Lingula unguis</name>
    <dbReference type="NCBI Taxonomy" id="7574"/>
    <lineage>
        <taxon>Eukaryota</taxon>
        <taxon>Metazoa</taxon>
        <taxon>Spiralia</taxon>
        <taxon>Lophotrochozoa</taxon>
        <taxon>Brachiopoda</taxon>
        <taxon>Linguliformea</taxon>
        <taxon>Lingulata</taxon>
        <taxon>Lingulida</taxon>
        <taxon>Linguloidea</taxon>
        <taxon>Lingulidae</taxon>
        <taxon>Lingula</taxon>
    </lineage>
</organism>
<name>A0A1S3K0A5_LINAN</name>
<dbReference type="PANTHER" id="PTHR33361">
    <property type="entry name" value="GLR0591 PROTEIN"/>
    <property type="match status" value="1"/>
</dbReference>
<dbReference type="GeneID" id="106177676"/>
<keyword evidence="2" id="KW-1185">Reference proteome</keyword>
<dbReference type="Proteomes" id="UP000085678">
    <property type="component" value="Unplaced"/>
</dbReference>
<keyword evidence="1" id="KW-0732">Signal</keyword>
<sequence length="629" mass="72563">MVHFLVATGLLFTAWSAVFADEKTDLNQLMIDFYDWRLQDNPQFATTSGESQYGNRLENLTIEAYEARKAKCEDYLARLDKINRTKLEEKSQLNYDVTHEFLKAFVSGYDWHLYNSLTPINFLEGPHIDWDTFIEFIPFKTKENYESYLQRLQLLPSRLEQIVVLMRRAIELNRTNHNVSMDRIPGQIADTITNLAANETKFYSPFLDQLASLSFSTNDTDQLRSRGLDVIRNKVQPAYANLSDFITNEYLPNSRIGLGVSSLDRGSEYYKACLKWHVTTDLSPEEVHEKGWNEIRRISTEMKKILAKLGFSGSIREFVDTLKNDTRFFYNTSEQLLAEYKKIANELIPPQLPKVFKDIPHIPFDVRPMAFDGPDGQYFLFQEGDTYGPGYFEVNLRNPKTRLTPEMVALTLHELEPGHHFQTVYQVTENLPTYRKNTEYSKYYAVPFNFPFHTAYTEGWALYAEALGEEMGVYRNDYELFGRYSSEIFRACRLVADTGLHYFNWTKEHAVELFANYTANSIDGIKIEVDRYVTWPGQACAYKIGELKIKELRKKAEDALGAHFDLKEFHNRILKTGPVPLSILETVIDGYIRESKPTSEPTSGAFFINAGNMVAVVVVLCHITKQSTA</sequence>
<protein>
    <submittedName>
        <fullName evidence="3">Uncharacterized protein LOC106177676 isoform X2</fullName>
    </submittedName>
</protein>